<reference evidence="2 3" key="1">
    <citation type="submission" date="2022-09" db="EMBL/GenBank/DDBJ databases">
        <authorList>
            <person name="Han X.L."/>
            <person name="Wang Q."/>
            <person name="Lu T."/>
        </authorList>
    </citation>
    <scope>NUCLEOTIDE SEQUENCE [LARGE SCALE GENOMIC DNA]</scope>
    <source>
        <strain evidence="2 3">WQ 127069</strain>
    </source>
</reference>
<dbReference type="Proteomes" id="UP001652445">
    <property type="component" value="Unassembled WGS sequence"/>
</dbReference>
<dbReference type="NCBIfam" id="TIGR01460">
    <property type="entry name" value="HAD-SF-IIA"/>
    <property type="match status" value="1"/>
</dbReference>
<comment type="similarity">
    <text evidence="1">Belongs to the HAD-like hydrolase superfamily. NagD family.</text>
</comment>
<evidence type="ECO:0000313" key="3">
    <source>
        <dbReference type="Proteomes" id="UP001652445"/>
    </source>
</evidence>
<comment type="cofactor">
    <cofactor evidence="1">
        <name>Mg(2+)</name>
        <dbReference type="ChEBI" id="CHEBI:18420"/>
    </cofactor>
</comment>
<dbReference type="GO" id="GO:0016787">
    <property type="term" value="F:hydrolase activity"/>
    <property type="evidence" value="ECO:0007669"/>
    <property type="project" value="UniProtKB-KW"/>
</dbReference>
<proteinExistence type="inferred from homology"/>
<organism evidence="2 3">
    <name type="scientific">Paenibacillus baimaensis</name>
    <dbReference type="NCBI Taxonomy" id="2982185"/>
    <lineage>
        <taxon>Bacteria</taxon>
        <taxon>Bacillati</taxon>
        <taxon>Bacillota</taxon>
        <taxon>Bacilli</taxon>
        <taxon>Bacillales</taxon>
        <taxon>Paenibacillaceae</taxon>
        <taxon>Paenibacillus</taxon>
    </lineage>
</organism>
<dbReference type="RefSeq" id="WP_262687515.1">
    <property type="nucleotide sequence ID" value="NZ_JAOQIO010000107.1"/>
</dbReference>
<comment type="function">
    <text evidence="1">Catalyzes the dephosphorylation of 2-6 carbon acid sugars in vitro.</text>
</comment>
<dbReference type="InterPro" id="IPR036412">
    <property type="entry name" value="HAD-like_sf"/>
</dbReference>
<protein>
    <recommendedName>
        <fullName evidence="1">Acid sugar phosphatase</fullName>
        <ecNumber evidence="1">3.1.3.-</ecNumber>
    </recommendedName>
</protein>
<dbReference type="Pfam" id="PF13344">
    <property type="entry name" value="Hydrolase_6"/>
    <property type="match status" value="1"/>
</dbReference>
<accession>A0ABT2UQ46</accession>
<dbReference type="Pfam" id="PF13242">
    <property type="entry name" value="Hydrolase_like"/>
    <property type="match status" value="1"/>
</dbReference>
<keyword evidence="1" id="KW-0460">Magnesium</keyword>
<dbReference type="PIRSF" id="PIRSF000915">
    <property type="entry name" value="PGP-type_phosphatase"/>
    <property type="match status" value="1"/>
</dbReference>
<name>A0ABT2UQ46_9BACL</name>
<keyword evidence="1" id="KW-0479">Metal-binding</keyword>
<sequence>MKGFILDLDGTLYDGDAPIPYAPAFIEWLRSHHYPYLYVTNNSSRTPEQVASHLRKTGIEALPEEVLTSSQAAAFYMQERASSKQVYAIGETGLQQALQDAGFQTVEPGAQPAFVVQGIDREFSYAKLSTAVRYIRGGATFILTNPDHLLPMNHELHPGAGSIAASIERASQVEPTIIGKPSPIIMNYAIARLGLPSNQIWVVGDNLQTDIQGGLAAGCRTALVLTGLVKSSTLEAHEQRTGIRAELVCDHLMMLAEALSQEKEG</sequence>
<gene>
    <name evidence="2" type="ORF">OB236_31555</name>
</gene>
<dbReference type="Gene3D" id="3.40.50.1000">
    <property type="entry name" value="HAD superfamily/HAD-like"/>
    <property type="match status" value="2"/>
</dbReference>
<comment type="caution">
    <text evidence="2">The sequence shown here is derived from an EMBL/GenBank/DDBJ whole genome shotgun (WGS) entry which is preliminary data.</text>
</comment>
<dbReference type="EMBL" id="JAOQIO010000107">
    <property type="protein sequence ID" value="MCU6796672.1"/>
    <property type="molecule type" value="Genomic_DNA"/>
</dbReference>
<dbReference type="PANTHER" id="PTHR19288:SF46">
    <property type="entry name" value="HALOACID DEHALOGENASE-LIKE HYDROLASE DOMAIN-CONTAINING PROTEIN 2"/>
    <property type="match status" value="1"/>
</dbReference>
<dbReference type="PANTHER" id="PTHR19288">
    <property type="entry name" value="4-NITROPHENYLPHOSPHATASE-RELATED"/>
    <property type="match status" value="1"/>
</dbReference>
<dbReference type="EC" id="3.1.3.-" evidence="1"/>
<keyword evidence="3" id="KW-1185">Reference proteome</keyword>
<evidence type="ECO:0000256" key="1">
    <source>
        <dbReference type="PIRNR" id="PIRNR000915"/>
    </source>
</evidence>
<dbReference type="SUPFAM" id="SSF56784">
    <property type="entry name" value="HAD-like"/>
    <property type="match status" value="1"/>
</dbReference>
<keyword evidence="2" id="KW-0378">Hydrolase</keyword>
<evidence type="ECO:0000313" key="2">
    <source>
        <dbReference type="EMBL" id="MCU6796672.1"/>
    </source>
</evidence>
<dbReference type="InterPro" id="IPR006357">
    <property type="entry name" value="HAD-SF_hydro_IIA"/>
</dbReference>
<dbReference type="InterPro" id="IPR023214">
    <property type="entry name" value="HAD_sf"/>
</dbReference>